<evidence type="ECO:0000313" key="1">
    <source>
        <dbReference type="EMBL" id="GHD49830.1"/>
    </source>
</evidence>
<reference evidence="1" key="1">
    <citation type="journal article" date="2014" name="Int. J. Syst. Evol. Microbiol.">
        <title>Complete genome sequence of Corynebacterium casei LMG S-19264T (=DSM 44701T), isolated from a smear-ripened cheese.</title>
        <authorList>
            <consortium name="US DOE Joint Genome Institute (JGI-PGF)"/>
            <person name="Walter F."/>
            <person name="Albersmeier A."/>
            <person name="Kalinowski J."/>
            <person name="Ruckert C."/>
        </authorList>
    </citation>
    <scope>NUCLEOTIDE SEQUENCE</scope>
    <source>
        <strain evidence="1">KCTC 42651</strain>
    </source>
</reference>
<dbReference type="EMBL" id="BMZS01000004">
    <property type="protein sequence ID" value="GHD49830.1"/>
    <property type="molecule type" value="Genomic_DNA"/>
</dbReference>
<dbReference type="RefSeq" id="WP_189989430.1">
    <property type="nucleotide sequence ID" value="NZ_BMZS01000004.1"/>
</dbReference>
<gene>
    <name evidence="1" type="ORF">GCM10017083_22640</name>
</gene>
<dbReference type="SUPFAM" id="SSF52540">
    <property type="entry name" value="P-loop containing nucleoside triphosphate hydrolases"/>
    <property type="match status" value="1"/>
</dbReference>
<proteinExistence type="predicted"/>
<accession>A0A918XRT9</accession>
<organism evidence="1 2">
    <name type="scientific">Thalassobaculum fulvum</name>
    <dbReference type="NCBI Taxonomy" id="1633335"/>
    <lineage>
        <taxon>Bacteria</taxon>
        <taxon>Pseudomonadati</taxon>
        <taxon>Pseudomonadota</taxon>
        <taxon>Alphaproteobacteria</taxon>
        <taxon>Rhodospirillales</taxon>
        <taxon>Thalassobaculaceae</taxon>
        <taxon>Thalassobaculum</taxon>
    </lineage>
</organism>
<evidence type="ECO:0008006" key="3">
    <source>
        <dbReference type="Google" id="ProtNLM"/>
    </source>
</evidence>
<evidence type="ECO:0000313" key="2">
    <source>
        <dbReference type="Proteomes" id="UP000630353"/>
    </source>
</evidence>
<reference evidence="1" key="2">
    <citation type="submission" date="2020-09" db="EMBL/GenBank/DDBJ databases">
        <authorList>
            <person name="Sun Q."/>
            <person name="Kim S."/>
        </authorList>
    </citation>
    <scope>NUCLEOTIDE SEQUENCE</scope>
    <source>
        <strain evidence="1">KCTC 42651</strain>
    </source>
</reference>
<sequence length="297" mass="32831">MDLRALIAEERAAAEGPSAAAYAELLKRRLASRPIILDAELLERTIVCKPWADALRGVAGPLLVQTASCPEALVLVNTFPRVPTAAAETILVQELGLRRDTLHSANAGFDQVFDRMSAIRAFRPKTLVRGHVIASVRVRAYLDLLGVRPILLVRDIFDTIASYADDRTDRPVAPGYQLASRSPAERRRIQTLRMASYLVDFYASWMAAQTDGRCTVQRWEDVRQDWPGFVVDRLAEHGRTVDRASIAERLAAMPAQAHSSPGHGATLSDEDRALVRSLYVQYPHLDFRPIDAGAPVA</sequence>
<comment type="caution">
    <text evidence="1">The sequence shown here is derived from an EMBL/GenBank/DDBJ whole genome shotgun (WGS) entry which is preliminary data.</text>
</comment>
<dbReference type="AlphaFoldDB" id="A0A918XRT9"/>
<keyword evidence="2" id="KW-1185">Reference proteome</keyword>
<name>A0A918XRT9_9PROT</name>
<dbReference type="Proteomes" id="UP000630353">
    <property type="component" value="Unassembled WGS sequence"/>
</dbReference>
<protein>
    <recommendedName>
        <fullName evidence="3">Sulfotransferase family protein</fullName>
    </recommendedName>
</protein>
<dbReference type="InterPro" id="IPR027417">
    <property type="entry name" value="P-loop_NTPase"/>
</dbReference>